<evidence type="ECO:0000256" key="7">
    <source>
        <dbReference type="ARBA" id="ARBA00023170"/>
    </source>
</evidence>
<dbReference type="Proteomes" id="UP000663852">
    <property type="component" value="Unassembled WGS sequence"/>
</dbReference>
<dbReference type="PANTHER" id="PTHR22722">
    <property type="entry name" value="LOW-DENSITY LIPOPROTEIN RECEPTOR-RELATED PROTEIN 2-RELATED"/>
    <property type="match status" value="1"/>
</dbReference>
<dbReference type="GO" id="GO:0043235">
    <property type="term" value="C:receptor complex"/>
    <property type="evidence" value="ECO:0007669"/>
    <property type="project" value="TreeGrafter"/>
</dbReference>
<feature type="transmembrane region" description="Helical" evidence="10">
    <location>
        <begin position="1316"/>
        <end position="1336"/>
    </location>
</feature>
<feature type="disulfide bond" evidence="9">
    <location>
        <begin position="612"/>
        <end position="627"/>
    </location>
</feature>
<comment type="caution">
    <text evidence="12">The sequence shown here is derived from an EMBL/GenBank/DDBJ whole genome shotgun (WGS) entry which is preliminary data.</text>
</comment>
<evidence type="ECO:0000256" key="3">
    <source>
        <dbReference type="ARBA" id="ARBA00022737"/>
    </source>
</evidence>
<evidence type="ECO:0000256" key="6">
    <source>
        <dbReference type="ARBA" id="ARBA00023157"/>
    </source>
</evidence>
<accession>A0A815S4G0</accession>
<dbReference type="SUPFAM" id="SSF57424">
    <property type="entry name" value="LDL receptor-like module"/>
    <property type="match status" value="3"/>
</dbReference>
<name>A0A815S4G0_ADIRI</name>
<keyword evidence="2 10" id="KW-0812">Transmembrane</keyword>
<dbReference type="OrthoDB" id="2019384at2759"/>
<dbReference type="PROSITE" id="PS50068">
    <property type="entry name" value="LDLRA_2"/>
    <property type="match status" value="3"/>
</dbReference>
<evidence type="ECO:0000313" key="12">
    <source>
        <dbReference type="EMBL" id="CAF1485947.1"/>
    </source>
</evidence>
<gene>
    <name evidence="12" type="ORF">EDS130_LOCUS41718</name>
</gene>
<reference evidence="12" key="1">
    <citation type="submission" date="2021-02" db="EMBL/GenBank/DDBJ databases">
        <authorList>
            <person name="Nowell W R."/>
        </authorList>
    </citation>
    <scope>NUCLEOTIDE SEQUENCE</scope>
</reference>
<dbReference type="PRINTS" id="PR00261">
    <property type="entry name" value="LDLRECEPTOR"/>
</dbReference>
<feature type="disulfide bond" evidence="9">
    <location>
        <begin position="713"/>
        <end position="728"/>
    </location>
</feature>
<dbReference type="GO" id="GO:0005886">
    <property type="term" value="C:plasma membrane"/>
    <property type="evidence" value="ECO:0007669"/>
    <property type="project" value="TreeGrafter"/>
</dbReference>
<feature type="disulfide bond" evidence="9">
    <location>
        <begin position="204"/>
        <end position="222"/>
    </location>
</feature>
<dbReference type="InterPro" id="IPR002172">
    <property type="entry name" value="LDrepeatLR_classA_rpt"/>
</dbReference>
<evidence type="ECO:0000256" key="11">
    <source>
        <dbReference type="SAM" id="SignalP"/>
    </source>
</evidence>
<keyword evidence="3" id="KW-0677">Repeat</keyword>
<comment type="subcellular location">
    <subcellularLocation>
        <location evidence="1">Membrane</location>
        <topology evidence="1">Single-pass membrane protein</topology>
    </subcellularLocation>
</comment>
<keyword evidence="6 9" id="KW-1015">Disulfide bond</keyword>
<evidence type="ECO:0000256" key="1">
    <source>
        <dbReference type="ARBA" id="ARBA00004167"/>
    </source>
</evidence>
<keyword evidence="8" id="KW-0325">Glycoprotein</keyword>
<dbReference type="SMART" id="SM00192">
    <property type="entry name" value="LDLa"/>
    <property type="match status" value="8"/>
</dbReference>
<dbReference type="CDD" id="cd00112">
    <property type="entry name" value="LDLa"/>
    <property type="match status" value="4"/>
</dbReference>
<feature type="transmembrane region" description="Helical" evidence="10">
    <location>
        <begin position="1216"/>
        <end position="1236"/>
    </location>
</feature>
<feature type="transmembrane region" description="Helical" evidence="10">
    <location>
        <begin position="1653"/>
        <end position="1683"/>
    </location>
</feature>
<keyword evidence="4 10" id="KW-1133">Transmembrane helix</keyword>
<dbReference type="Gene3D" id="4.10.400.10">
    <property type="entry name" value="Low-density Lipoprotein Receptor"/>
    <property type="match status" value="3"/>
</dbReference>
<evidence type="ECO:0000256" key="8">
    <source>
        <dbReference type="ARBA" id="ARBA00023180"/>
    </source>
</evidence>
<feature type="disulfide bond" evidence="9">
    <location>
        <begin position="197"/>
        <end position="209"/>
    </location>
</feature>
<dbReference type="PANTHER" id="PTHR22722:SF5">
    <property type="entry name" value="LOW-DENSITY LIPOPROTEIN RECEPTOR-RELATED PROTEIN 1B"/>
    <property type="match status" value="1"/>
</dbReference>
<dbReference type="InterPro" id="IPR023415">
    <property type="entry name" value="LDLR_class-A_CS"/>
</dbReference>
<sequence>MEVLLIWIILIYNLLKSSVGQNDYFWMLYTEDSTHSECFMSGDRRYCRPMVVNDIREACRNGHLLTFAELKRSNVTSENLIKWLIPLQRIQWYTAYLNYDENIPAAEASVCKCSENRIGTNCEYSLNVGAKTINDVLVRQMVGSHKNSHETLTTLVDGITCIGANIFLEWRHICDGFIQCRNGADEIDCHLLEFHKCESDEFQCRNGMCIPIEFAFDAAPDCMDSSDEQQLDKLYKRYYDCLRVSTFECDDRLCRKDQFSCGNGECVPWSTVLDGKKACLNARHLAYICEAFSRSDSAYLEQTTICKETMKPIFLTETSDCLESLRYLLRSYSGHLLSELAIKNIVTRCEDHIIYSKQNAFFPGLTIVYNRSHVQEFYSIPSNAQKLIPRTPDLYYFSGDIICDGVLFKITEKIWFSFQDMQKLISYPFFPLFHLICERVMNELSRTSRDYLLASSFYRCKNTSDRISLRRINDGYIDCLYGDDERNSAYSVTEPFRYRCQTVTFPPQYVSYAQLGNGVDNCVDGSDEISKELRWSSFQCDLTDSYACWVFQGDRFGENRMKDARFNFHRHCDTIWDVMDGRDEIDCLYWICDPGLYRCNRTGQCIESKYFCDGEFDCSDGEDEMNCSTPSKPWKLEMECNKSVEFFCITDNYVTNQSLYRPCIPWSWVGNGRIDCIGARDERNRFSCPDHRMVGDRFLCDHGTKCIHYTAVCNGFKDCVDGTDESICYWDIGWCRAGQFSCADRRGCKNMRCNPEMRCNDRSHLFWCPNVTDENYIYRSTKERVMLSNKQRCYNQPESQIERSPRSLLTKRPAPESPMLYFYCNRGFYLRLVDTAEPHCFCPPTFYGDRCQFNSRRVAVLLRLDRAHRSDLPVVLNILVMLLLNGSIIGNHRFFLDERKDYPSKTSTYLVYPRPKPTGIYSVRIEAYHSTGLIHFWEYAVTPLDFLPVLHISKVLRFPERSLPWLCGSLFAVLQILCQMSNETVTNEPTTFNNMQFVGTHVLSNDVFNEQIYSLIQQFQQQTMESFLDLFKQIQTSIQLNQFIIRGQTNAVLRYTGTPYNRTWSFASVNTYDNNCSCGLSALCTRPQGFYCTMDGCKSNTIRPNQTIPGFVLSCLPVDSLLFSSLQCLYNASCIQMLIQWKSFGTANSTIDPRVINTIPLDISVNSRFALDVTVNNIASQLFIEEWMNATNYSSYYQQCAPQKCTYTYMQRFNRAYVIARLLGIIGGLSVALRILTPLVVKVIRRTHHFCRTCRDTEDDVTAERSMRRKLSAVAAQLRYSVQKMNFYQERLKHHPSQELSAVDQMRLNHRLQTASRVYVISFVITFMNLTAFTAFTPQTHVTEVSSPTQSTFDSLREQYSLSLTCPCSQVSISNSEFLFIQPTAYHQVCSSYFVSSDFINSIWVSDASSTFILFNDGKIISSQFRLLSLLCSLAKNITEQQMNVFLAQKLVTLETLTWQSFQTRIDSLVNNFINETPARFQQLHVYINDILHANQLHNLFFTNWNLKESSAKDGYYMLTNAILYNETGQPCSCDVSPTCSRSVLVNGKKKENFTGLVCGCLPIYGLRQSTLECFYDMTCLNRLFSFISTAAIAVPLNLSISTRFTPIASVPIGTLIDELFIESWSNTSNYSSYFSRCAPLTCRYTHVDQINLVYMITTFLGFYGGLTIGLKSIVWCSLSLYWKAQHWFVVRRSAVEPAHGSIWRIS</sequence>
<evidence type="ECO:0000256" key="4">
    <source>
        <dbReference type="ARBA" id="ARBA00022989"/>
    </source>
</evidence>
<evidence type="ECO:0000256" key="10">
    <source>
        <dbReference type="SAM" id="Phobius"/>
    </source>
</evidence>
<proteinExistence type="predicted"/>
<dbReference type="GO" id="GO:0005041">
    <property type="term" value="F:low-density lipoprotein particle receptor activity"/>
    <property type="evidence" value="ECO:0007669"/>
    <property type="project" value="TreeGrafter"/>
</dbReference>
<dbReference type="InterPro" id="IPR036055">
    <property type="entry name" value="LDL_receptor-like_sf"/>
</dbReference>
<dbReference type="InterPro" id="IPR051221">
    <property type="entry name" value="LDLR-related"/>
</dbReference>
<keyword evidence="5 10" id="KW-0472">Membrane</keyword>
<comment type="caution">
    <text evidence="9">Lacks conserved residue(s) required for the propagation of feature annotation.</text>
</comment>
<keyword evidence="7" id="KW-0675">Receptor</keyword>
<feature type="chain" id="PRO_5032342664" evidence="11">
    <location>
        <begin position="21"/>
        <end position="1707"/>
    </location>
</feature>
<keyword evidence="11" id="KW-0732">Signal</keyword>
<evidence type="ECO:0000256" key="9">
    <source>
        <dbReference type="PROSITE-ProRule" id="PRU00124"/>
    </source>
</evidence>
<dbReference type="PROSITE" id="PS01209">
    <property type="entry name" value="LDLRA_1"/>
    <property type="match status" value="2"/>
</dbReference>
<evidence type="ECO:0000256" key="5">
    <source>
        <dbReference type="ARBA" id="ARBA00023136"/>
    </source>
</evidence>
<protein>
    <submittedName>
        <fullName evidence="12">Uncharacterized protein</fullName>
    </submittedName>
</protein>
<dbReference type="Pfam" id="PF00057">
    <property type="entry name" value="Ldl_recept_a"/>
    <property type="match status" value="3"/>
</dbReference>
<evidence type="ECO:0000256" key="2">
    <source>
        <dbReference type="ARBA" id="ARBA00022692"/>
    </source>
</evidence>
<feature type="signal peptide" evidence="11">
    <location>
        <begin position="1"/>
        <end position="20"/>
    </location>
</feature>
<evidence type="ECO:0000313" key="13">
    <source>
        <dbReference type="Proteomes" id="UP000663852"/>
    </source>
</evidence>
<organism evidence="12 13">
    <name type="scientific">Adineta ricciae</name>
    <name type="common">Rotifer</name>
    <dbReference type="NCBI Taxonomy" id="249248"/>
    <lineage>
        <taxon>Eukaryota</taxon>
        <taxon>Metazoa</taxon>
        <taxon>Spiralia</taxon>
        <taxon>Gnathifera</taxon>
        <taxon>Rotifera</taxon>
        <taxon>Eurotatoria</taxon>
        <taxon>Bdelloidea</taxon>
        <taxon>Adinetida</taxon>
        <taxon>Adinetidae</taxon>
        <taxon>Adineta</taxon>
    </lineage>
</organism>
<dbReference type="EMBL" id="CAJNOJ010000564">
    <property type="protein sequence ID" value="CAF1485947.1"/>
    <property type="molecule type" value="Genomic_DNA"/>
</dbReference>